<evidence type="ECO:0000313" key="2">
    <source>
        <dbReference type="EMBL" id="GEC96023.1"/>
    </source>
</evidence>
<dbReference type="Gene3D" id="3.40.50.720">
    <property type="entry name" value="NAD(P)-binding Rossmann-like Domain"/>
    <property type="match status" value="1"/>
</dbReference>
<dbReference type="AlphaFoldDB" id="A0A4Y4CXL2"/>
<dbReference type="Pfam" id="PF01370">
    <property type="entry name" value="Epimerase"/>
    <property type="match status" value="1"/>
</dbReference>
<reference evidence="2 3" key="1">
    <citation type="submission" date="2019-06" db="EMBL/GenBank/DDBJ databases">
        <title>Whole genome shotgun sequence of Zoogloea ramigera NBRC 15342.</title>
        <authorList>
            <person name="Hosoyama A."/>
            <person name="Uohara A."/>
            <person name="Ohji S."/>
            <person name="Ichikawa N."/>
        </authorList>
    </citation>
    <scope>NUCLEOTIDE SEQUENCE [LARGE SCALE GENOMIC DNA]</scope>
    <source>
        <strain evidence="2 3">NBRC 15342</strain>
    </source>
</reference>
<accession>A0A4Y4CXL2</accession>
<dbReference type="InterPro" id="IPR001509">
    <property type="entry name" value="Epimerase_deHydtase"/>
</dbReference>
<keyword evidence="3" id="KW-1185">Reference proteome</keyword>
<dbReference type="Proteomes" id="UP000318422">
    <property type="component" value="Unassembled WGS sequence"/>
</dbReference>
<protein>
    <submittedName>
        <fullName evidence="2">UDP-glucose 4-epimerase</fullName>
    </submittedName>
</protein>
<feature type="domain" description="NAD-dependent epimerase/dehydratase" evidence="1">
    <location>
        <begin position="7"/>
        <end position="225"/>
    </location>
</feature>
<dbReference type="EMBL" id="BJNV01000032">
    <property type="protein sequence ID" value="GEC96023.1"/>
    <property type="molecule type" value="Genomic_DNA"/>
</dbReference>
<dbReference type="PANTHER" id="PTHR48079:SF6">
    <property type="entry name" value="NAD(P)-BINDING DOMAIN-CONTAINING PROTEIN-RELATED"/>
    <property type="match status" value="1"/>
</dbReference>
<sequence length="321" mass="33929">MTLGRCLVTGGRGFIGARLVAALRADGVTLRVLTRGDVPGPDEVRGELADPDSLARACEGVDTVFHCAGHAHAFGALSADEAARHRQVNFEGTRALAEAAGRAGVRRFVFLSSVKAMGEPLDACIDEDWPAPPTGAYGQAKRAAEDALQAAAGDYGMHAVSLRLAMVYGAGGRGNLERMAALVRRGIFPPLPETGNRRSLVHVSDVVAAIRRVALDPRAAGRSYIVAHPETHSGRQLFDALRAAQGLAPVRWSVPRGVLTAAARLGDGVERLLSRRVPLDSEALGRLLGSACYSPARIERELGWRARVGLAEGLREMLGGV</sequence>
<dbReference type="SUPFAM" id="SSF51735">
    <property type="entry name" value="NAD(P)-binding Rossmann-fold domains"/>
    <property type="match status" value="1"/>
</dbReference>
<name>A0A4Y4CXL2_ZOORA</name>
<proteinExistence type="predicted"/>
<evidence type="ECO:0000313" key="3">
    <source>
        <dbReference type="Proteomes" id="UP000318422"/>
    </source>
</evidence>
<comment type="caution">
    <text evidence="2">The sequence shown here is derived from an EMBL/GenBank/DDBJ whole genome shotgun (WGS) entry which is preliminary data.</text>
</comment>
<dbReference type="RefSeq" id="WP_170182942.1">
    <property type="nucleotide sequence ID" value="NZ_BJNV01000032.1"/>
</dbReference>
<gene>
    <name evidence="2" type="ORF">ZRA01_20960</name>
</gene>
<dbReference type="GO" id="GO:0004029">
    <property type="term" value="F:aldehyde dehydrogenase (NAD+) activity"/>
    <property type="evidence" value="ECO:0007669"/>
    <property type="project" value="TreeGrafter"/>
</dbReference>
<organism evidence="2 3">
    <name type="scientific">Zoogloea ramigera</name>
    <dbReference type="NCBI Taxonomy" id="350"/>
    <lineage>
        <taxon>Bacteria</taxon>
        <taxon>Pseudomonadati</taxon>
        <taxon>Pseudomonadota</taxon>
        <taxon>Betaproteobacteria</taxon>
        <taxon>Rhodocyclales</taxon>
        <taxon>Zoogloeaceae</taxon>
        <taxon>Zoogloea</taxon>
    </lineage>
</organism>
<dbReference type="PANTHER" id="PTHR48079">
    <property type="entry name" value="PROTEIN YEEZ"/>
    <property type="match status" value="1"/>
</dbReference>
<dbReference type="GO" id="GO:0005737">
    <property type="term" value="C:cytoplasm"/>
    <property type="evidence" value="ECO:0007669"/>
    <property type="project" value="TreeGrafter"/>
</dbReference>
<dbReference type="InterPro" id="IPR036291">
    <property type="entry name" value="NAD(P)-bd_dom_sf"/>
</dbReference>
<evidence type="ECO:0000259" key="1">
    <source>
        <dbReference type="Pfam" id="PF01370"/>
    </source>
</evidence>
<dbReference type="InterPro" id="IPR051783">
    <property type="entry name" value="NAD(P)-dependent_oxidoreduct"/>
</dbReference>